<proteinExistence type="predicted"/>
<protein>
    <submittedName>
        <fullName evidence="1">Uncharacterized protein</fullName>
    </submittedName>
</protein>
<comment type="caution">
    <text evidence="1">The sequence shown here is derived from an EMBL/GenBank/DDBJ whole genome shotgun (WGS) entry which is preliminary data.</text>
</comment>
<accession>A0A1R1Y4Q7</accession>
<evidence type="ECO:0000313" key="1">
    <source>
        <dbReference type="EMBL" id="OMJ21736.1"/>
    </source>
</evidence>
<evidence type="ECO:0000313" key="2">
    <source>
        <dbReference type="Proteomes" id="UP000187429"/>
    </source>
</evidence>
<reference evidence="2" key="1">
    <citation type="submission" date="2017-01" db="EMBL/GenBank/DDBJ databases">
        <authorList>
            <person name="Wang Y."/>
            <person name="White M."/>
            <person name="Kvist S."/>
            <person name="Moncalvo J.-M."/>
        </authorList>
    </citation>
    <scope>NUCLEOTIDE SEQUENCE [LARGE SCALE GENOMIC DNA]</scope>
    <source>
        <strain evidence="2">ID-206-W2</strain>
    </source>
</reference>
<dbReference type="EMBL" id="LSSM01002428">
    <property type="protein sequence ID" value="OMJ21736.1"/>
    <property type="molecule type" value="Genomic_DNA"/>
</dbReference>
<dbReference type="AlphaFoldDB" id="A0A1R1Y4Q7"/>
<keyword evidence="2" id="KW-1185">Reference proteome</keyword>
<dbReference type="Proteomes" id="UP000187429">
    <property type="component" value="Unassembled WGS sequence"/>
</dbReference>
<organism evidence="1 2">
    <name type="scientific">Smittium culicis</name>
    <dbReference type="NCBI Taxonomy" id="133412"/>
    <lineage>
        <taxon>Eukaryota</taxon>
        <taxon>Fungi</taxon>
        <taxon>Fungi incertae sedis</taxon>
        <taxon>Zoopagomycota</taxon>
        <taxon>Kickxellomycotina</taxon>
        <taxon>Harpellomycetes</taxon>
        <taxon>Harpellales</taxon>
        <taxon>Legeriomycetaceae</taxon>
        <taxon>Smittium</taxon>
    </lineage>
</organism>
<gene>
    <name evidence="1" type="ORF">AYI69_g5700</name>
</gene>
<sequence>MPNIHAPGIGPSDISLPAAFRAAAAAVTSLYKEANDAASNSFKAGYQQCLVDLIAHFNIEKISLPFLNSEDFNRDQKNFVSKPTDPNSKISAISDLDKVEKIRDNQGSIWYLDLISKTISALSKKSTEEILIDSDLSQQLDVHSPNHILSTEIAGLQTSVANKPDLQLDTPGFNSTSDIANDYCFNDQKSVVANTFGFRPSQIKSGNGILQNVNINLSSRFSNSLEKPIHAKELISNCSFPENLQNTLSDEKLLGSNSAQNSPSCLGIKRREIPSDYDSFQFNSLNSSLNPRDNTTQPLFGRNAWTLQPNEPPFKKLYRQEEMDINDQ</sequence>
<dbReference type="InterPro" id="IPR029196">
    <property type="entry name" value="HAPSTR1-like"/>
</dbReference>
<dbReference type="OrthoDB" id="5558711at2759"/>
<dbReference type="Pfam" id="PF15251">
    <property type="entry name" value="TAPR1-like"/>
    <property type="match status" value="1"/>
</dbReference>
<name>A0A1R1Y4Q7_9FUNG</name>